<evidence type="ECO:0000256" key="3">
    <source>
        <dbReference type="ARBA" id="ARBA00023002"/>
    </source>
</evidence>
<dbReference type="SUPFAM" id="SSF51735">
    <property type="entry name" value="NAD(P)-binding Rossmann-fold domains"/>
    <property type="match status" value="1"/>
</dbReference>
<gene>
    <name evidence="5" type="ORF">BCR43DRAFT_494197</name>
</gene>
<dbReference type="AlphaFoldDB" id="A0A1X2H7P3"/>
<comment type="caution">
    <text evidence="5">The sequence shown here is derived from an EMBL/GenBank/DDBJ whole genome shotgun (WGS) entry which is preliminary data.</text>
</comment>
<organism evidence="5 6">
    <name type="scientific">Syncephalastrum racemosum</name>
    <name type="common">Filamentous fungus</name>
    <dbReference type="NCBI Taxonomy" id="13706"/>
    <lineage>
        <taxon>Eukaryota</taxon>
        <taxon>Fungi</taxon>
        <taxon>Fungi incertae sedis</taxon>
        <taxon>Mucoromycota</taxon>
        <taxon>Mucoromycotina</taxon>
        <taxon>Mucoromycetes</taxon>
        <taxon>Mucorales</taxon>
        <taxon>Syncephalastraceae</taxon>
        <taxon>Syncephalastrum</taxon>
    </lineage>
</organism>
<dbReference type="Gene3D" id="3.40.50.720">
    <property type="entry name" value="NAD(P)-binding Rossmann-like Domain"/>
    <property type="match status" value="1"/>
</dbReference>
<keyword evidence="4" id="KW-0812">Transmembrane</keyword>
<evidence type="ECO:0000256" key="1">
    <source>
        <dbReference type="ARBA" id="ARBA00006484"/>
    </source>
</evidence>
<feature type="transmembrane region" description="Helical" evidence="4">
    <location>
        <begin position="12"/>
        <end position="35"/>
    </location>
</feature>
<proteinExistence type="inferred from homology"/>
<evidence type="ECO:0000256" key="2">
    <source>
        <dbReference type="ARBA" id="ARBA00022857"/>
    </source>
</evidence>
<dbReference type="Pfam" id="PF00106">
    <property type="entry name" value="adh_short"/>
    <property type="match status" value="1"/>
</dbReference>
<dbReference type="PANTHER" id="PTHR43391">
    <property type="entry name" value="RETINOL DEHYDROGENASE-RELATED"/>
    <property type="match status" value="1"/>
</dbReference>
<evidence type="ECO:0000313" key="5">
    <source>
        <dbReference type="EMBL" id="ORY94552.1"/>
    </source>
</evidence>
<keyword evidence="4" id="KW-0472">Membrane</keyword>
<dbReference type="PANTHER" id="PTHR43391:SF14">
    <property type="entry name" value="DEHYDROGENASE_REDUCTASE SDR FAMILY PROTEIN 7-LIKE"/>
    <property type="match status" value="1"/>
</dbReference>
<name>A0A1X2H7P3_SYNRA</name>
<dbReference type="GO" id="GO:0016491">
    <property type="term" value="F:oxidoreductase activity"/>
    <property type="evidence" value="ECO:0007669"/>
    <property type="project" value="UniProtKB-KW"/>
</dbReference>
<evidence type="ECO:0000256" key="4">
    <source>
        <dbReference type="SAM" id="Phobius"/>
    </source>
</evidence>
<dbReference type="OrthoDB" id="2102561at2759"/>
<dbReference type="STRING" id="13706.A0A1X2H7P3"/>
<dbReference type="InParanoid" id="A0A1X2H7P3"/>
<dbReference type="InterPro" id="IPR002347">
    <property type="entry name" value="SDR_fam"/>
</dbReference>
<protein>
    <submittedName>
        <fullName evidence="5">Uncharacterized protein</fullName>
    </submittedName>
</protein>
<sequence>MDFFLFENTLLYLCEIACGMYHAMLVIWLLGLAAIRPPASSYRTVAITGATRCLGEALAYEYAHEKTALVLLSPDDGHLQRVAQHCRELGAPSVKVAIVDICNKTAIGELLEAHAVDWQIDLVVANMYVLGRPSDRLFRDVNSMLRGTGDTHDFVNTNYGPSLGGIYRIFHTMERLQHPCQIGVRLSINAADITNLTETFVVTDIMDMYEAAQTALCENGRRLRALGDGQGIHVNIIMPCDSLSQALLAHAGFTESFGTIEQQVVHQIRVALQCDVPALAPINIRLFLRTLRGLPISLVFKACRLLWKSASNM</sequence>
<dbReference type="EMBL" id="MCGN01000007">
    <property type="protein sequence ID" value="ORY94552.1"/>
    <property type="molecule type" value="Genomic_DNA"/>
</dbReference>
<dbReference type="Proteomes" id="UP000242180">
    <property type="component" value="Unassembled WGS sequence"/>
</dbReference>
<accession>A0A1X2H7P3</accession>
<keyword evidence="6" id="KW-1185">Reference proteome</keyword>
<dbReference type="GO" id="GO:0005829">
    <property type="term" value="C:cytosol"/>
    <property type="evidence" value="ECO:0007669"/>
    <property type="project" value="TreeGrafter"/>
</dbReference>
<evidence type="ECO:0000313" key="6">
    <source>
        <dbReference type="Proteomes" id="UP000242180"/>
    </source>
</evidence>
<dbReference type="InterPro" id="IPR036291">
    <property type="entry name" value="NAD(P)-bd_dom_sf"/>
</dbReference>
<keyword evidence="4" id="KW-1133">Transmembrane helix</keyword>
<keyword evidence="3" id="KW-0560">Oxidoreductase</keyword>
<keyword evidence="2" id="KW-0521">NADP</keyword>
<reference evidence="5 6" key="1">
    <citation type="submission" date="2016-07" db="EMBL/GenBank/DDBJ databases">
        <title>Pervasive Adenine N6-methylation of Active Genes in Fungi.</title>
        <authorList>
            <consortium name="DOE Joint Genome Institute"/>
            <person name="Mondo S.J."/>
            <person name="Dannebaum R.O."/>
            <person name="Kuo R.C."/>
            <person name="Labutti K."/>
            <person name="Haridas S."/>
            <person name="Kuo A."/>
            <person name="Salamov A."/>
            <person name="Ahrendt S.R."/>
            <person name="Lipzen A."/>
            <person name="Sullivan W."/>
            <person name="Andreopoulos W.B."/>
            <person name="Clum A."/>
            <person name="Lindquist E."/>
            <person name="Daum C."/>
            <person name="Ramamoorthy G.K."/>
            <person name="Gryganskyi A."/>
            <person name="Culley D."/>
            <person name="Magnuson J.K."/>
            <person name="James T.Y."/>
            <person name="O'Malley M.A."/>
            <person name="Stajich J.E."/>
            <person name="Spatafora J.W."/>
            <person name="Visel A."/>
            <person name="Grigoriev I.V."/>
        </authorList>
    </citation>
    <scope>NUCLEOTIDE SEQUENCE [LARGE SCALE GENOMIC DNA]</scope>
    <source>
        <strain evidence="5 6">NRRL 2496</strain>
    </source>
</reference>
<comment type="similarity">
    <text evidence="1">Belongs to the short-chain dehydrogenases/reductases (SDR) family.</text>
</comment>